<comment type="subcellular location">
    <subcellularLocation>
        <location evidence="1">Cell membrane</location>
        <topology evidence="1">Multi-pass membrane protein</topology>
    </subcellularLocation>
</comment>
<dbReference type="InterPro" id="IPR019127">
    <property type="entry name" value="Exosortase"/>
</dbReference>
<evidence type="ECO:0000256" key="3">
    <source>
        <dbReference type="ARBA" id="ARBA00022670"/>
    </source>
</evidence>
<reference evidence="10 11" key="1">
    <citation type="submission" date="2021-04" db="EMBL/GenBank/DDBJ databases">
        <authorList>
            <person name="Pira H."/>
            <person name="Risdian C."/>
            <person name="Wink J."/>
        </authorList>
    </citation>
    <scope>NUCLEOTIDE SEQUENCE [LARGE SCALE GENOMIC DNA]</scope>
    <source>
        <strain evidence="10 11">WH53</strain>
    </source>
</reference>
<evidence type="ECO:0000313" key="10">
    <source>
        <dbReference type="EMBL" id="MBU2709912.1"/>
    </source>
</evidence>
<feature type="domain" description="Methanolan biosynthesis EpsI" evidence="9">
    <location>
        <begin position="326"/>
        <end position="513"/>
    </location>
</feature>
<dbReference type="NCBIfam" id="TIGR02602">
    <property type="entry name" value="8TM_EpsH"/>
    <property type="match status" value="1"/>
</dbReference>
<protein>
    <submittedName>
        <fullName evidence="10">Exosortase A</fullName>
        <ecNumber evidence="10">3.4.22.-</ecNumber>
    </submittedName>
</protein>
<dbReference type="GO" id="GO:0016787">
    <property type="term" value="F:hydrolase activity"/>
    <property type="evidence" value="ECO:0007669"/>
    <property type="project" value="UniProtKB-KW"/>
</dbReference>
<keyword evidence="7 8" id="KW-0472">Membrane</keyword>
<dbReference type="NCBIfam" id="TIGR02914">
    <property type="entry name" value="EpsI_fam"/>
    <property type="match status" value="1"/>
</dbReference>
<dbReference type="Pfam" id="PF11984">
    <property type="entry name" value="DUF3485"/>
    <property type="match status" value="1"/>
</dbReference>
<dbReference type="InterPro" id="IPR013426">
    <property type="entry name" value="EpsH-like"/>
</dbReference>
<dbReference type="Proteomes" id="UP000690515">
    <property type="component" value="Unassembled WGS sequence"/>
</dbReference>
<feature type="transmembrane region" description="Helical" evidence="8">
    <location>
        <begin position="37"/>
        <end position="59"/>
    </location>
</feature>
<evidence type="ECO:0000256" key="8">
    <source>
        <dbReference type="SAM" id="Phobius"/>
    </source>
</evidence>
<proteinExistence type="predicted"/>
<organism evidence="10 11">
    <name type="scientific">Zooshikella harenae</name>
    <dbReference type="NCBI Taxonomy" id="2827238"/>
    <lineage>
        <taxon>Bacteria</taxon>
        <taxon>Pseudomonadati</taxon>
        <taxon>Pseudomonadota</taxon>
        <taxon>Gammaproteobacteria</taxon>
        <taxon>Oceanospirillales</taxon>
        <taxon>Zooshikellaceae</taxon>
        <taxon>Zooshikella</taxon>
    </lineage>
</organism>
<feature type="transmembrane region" description="Helical" evidence="8">
    <location>
        <begin position="250"/>
        <end position="269"/>
    </location>
</feature>
<comment type="caution">
    <text evidence="10">The sequence shown here is derived from an EMBL/GenBank/DDBJ whole genome shotgun (WGS) entry which is preliminary data.</text>
</comment>
<feature type="transmembrane region" description="Helical" evidence="8">
    <location>
        <begin position="315"/>
        <end position="332"/>
    </location>
</feature>
<evidence type="ECO:0000256" key="4">
    <source>
        <dbReference type="ARBA" id="ARBA00022692"/>
    </source>
</evidence>
<dbReference type="InterPro" id="IPR017540">
    <property type="entry name" value="Exosortase-1"/>
</dbReference>
<keyword evidence="6 8" id="KW-1133">Transmembrane helix</keyword>
<keyword evidence="4 8" id="KW-0812">Transmembrane</keyword>
<dbReference type="NCBIfam" id="TIGR03109">
    <property type="entry name" value="exosort_XrtA"/>
    <property type="match status" value="1"/>
</dbReference>
<evidence type="ECO:0000259" key="9">
    <source>
        <dbReference type="Pfam" id="PF11984"/>
    </source>
</evidence>
<dbReference type="RefSeq" id="WP_215818075.1">
    <property type="nucleotide sequence ID" value="NZ_JAGSOY010000003.1"/>
</dbReference>
<feature type="transmembrane region" description="Helical" evidence="8">
    <location>
        <begin position="185"/>
        <end position="204"/>
    </location>
</feature>
<keyword evidence="3" id="KW-0645">Protease</keyword>
<dbReference type="InterPro" id="IPR026392">
    <property type="entry name" value="Exo/Archaeosortase_dom"/>
</dbReference>
<evidence type="ECO:0000256" key="6">
    <source>
        <dbReference type="ARBA" id="ARBA00022989"/>
    </source>
</evidence>
<evidence type="ECO:0000256" key="1">
    <source>
        <dbReference type="ARBA" id="ARBA00004651"/>
    </source>
</evidence>
<dbReference type="Pfam" id="PF09721">
    <property type="entry name" value="Exosortase_EpsH"/>
    <property type="match status" value="1"/>
</dbReference>
<keyword evidence="2" id="KW-1003">Cell membrane</keyword>
<feature type="transmembrane region" description="Helical" evidence="8">
    <location>
        <begin position="102"/>
        <end position="135"/>
    </location>
</feature>
<name>A0ABS5Z787_9GAMM</name>
<dbReference type="InterPro" id="IPR014263">
    <property type="entry name" value="Methanolan_biosynth_EpsI"/>
</dbReference>
<evidence type="ECO:0000256" key="7">
    <source>
        <dbReference type="ARBA" id="ARBA00023136"/>
    </source>
</evidence>
<evidence type="ECO:0000313" key="11">
    <source>
        <dbReference type="Proteomes" id="UP000690515"/>
    </source>
</evidence>
<feature type="transmembrane region" description="Helical" evidence="8">
    <location>
        <begin position="211"/>
        <end position="238"/>
    </location>
</feature>
<evidence type="ECO:0000256" key="5">
    <source>
        <dbReference type="ARBA" id="ARBA00022801"/>
    </source>
</evidence>
<accession>A0ABS5Z787</accession>
<sequence length="520" mass="58829">MTSRIANNTMTLPYLLIPLLVIWLLAFFPTHQAMVHVWINSVTFAHGFLIVPMALYLFWQRRQLISLSNAQPSWLASLVLLGLAVIWFVANAAGVNVVQQLAVVLMIPVIIWGLLGFQVLKQVAFPVGYLLFAVPMGENLVPLLQEITAWFSVKGLQLVGIPVYWEGYYISIPSGDFLVAEACSGIRYLIASAALGAFYAYITFNSLKKRILFIGISLVLPIVANGIRAWGIIMIAYYSDMKYAVGVDHILYGWVFFGIVMLLLFWIGGKFADNPITLQSTTNTTGADQTLSKGDSRFSVNQGVVQPIEKQHWRMLVWLTVIIICIPILTLLNQPSAVSQVAFTLPEKVANWQLTKKQPVNWKPTFSTPHTTHVSYQNDVVDQSLFLFAAHYTGGERDIELVSYANQLFDDDNWKILSQQVRNIEIAEKTYSFYEYVVEHDGQRRLLWSWYVLNNKVMTNTYLIKLYQAYGKLTGQFYGGSFLAIATDFDIKPSEAREKLQRFLTEAMPLLTESLVSYKP</sequence>
<evidence type="ECO:0000256" key="2">
    <source>
        <dbReference type="ARBA" id="ARBA00022475"/>
    </source>
</evidence>
<keyword evidence="11" id="KW-1185">Reference proteome</keyword>
<feature type="transmembrane region" description="Helical" evidence="8">
    <location>
        <begin position="71"/>
        <end position="90"/>
    </location>
</feature>
<feature type="transmembrane region" description="Helical" evidence="8">
    <location>
        <begin position="12"/>
        <end position="31"/>
    </location>
</feature>
<dbReference type="EC" id="3.4.22.-" evidence="10"/>
<keyword evidence="5 10" id="KW-0378">Hydrolase</keyword>
<dbReference type="EMBL" id="JAGSOY010000003">
    <property type="protein sequence ID" value="MBU2709912.1"/>
    <property type="molecule type" value="Genomic_DNA"/>
</dbReference>
<dbReference type="NCBIfam" id="TIGR04178">
    <property type="entry name" value="exo_archaeo"/>
    <property type="match status" value="1"/>
</dbReference>
<gene>
    <name evidence="10" type="primary">xrtA</name>
    <name evidence="10" type="ORF">KCG35_02455</name>
</gene>